<dbReference type="InterPro" id="IPR023395">
    <property type="entry name" value="MCP_dom_sf"/>
</dbReference>
<dbReference type="Pfam" id="PF00153">
    <property type="entry name" value="Mito_carr"/>
    <property type="match status" value="3"/>
</dbReference>
<feature type="repeat" description="Solcar" evidence="8">
    <location>
        <begin position="445"/>
        <end position="528"/>
    </location>
</feature>
<evidence type="ECO:0000256" key="4">
    <source>
        <dbReference type="ARBA" id="ARBA00022692"/>
    </source>
</evidence>
<keyword evidence="7 8" id="KW-0472">Membrane</keyword>
<dbReference type="Gene3D" id="1.50.40.10">
    <property type="entry name" value="Mitochondrial carrier domain"/>
    <property type="match status" value="2"/>
</dbReference>
<dbReference type="PANTHER" id="PTHR45667">
    <property type="entry name" value="S-ADENOSYLMETHIONINE MITOCHONDRIAL CARRIER PROTEIN"/>
    <property type="match status" value="1"/>
</dbReference>
<evidence type="ECO:0000256" key="3">
    <source>
        <dbReference type="ARBA" id="ARBA00022448"/>
    </source>
</evidence>
<evidence type="ECO:0000256" key="6">
    <source>
        <dbReference type="ARBA" id="ARBA00022989"/>
    </source>
</evidence>
<evidence type="ECO:0000256" key="1">
    <source>
        <dbReference type="ARBA" id="ARBA00004141"/>
    </source>
</evidence>
<dbReference type="FunFam" id="1.50.40.10:FF:000179">
    <property type="entry name" value="S-adenosylmethionine carrier 1, chloroplastic/mitochondrial isoform A"/>
    <property type="match status" value="1"/>
</dbReference>
<protein>
    <submittedName>
        <fullName evidence="9">Uncharacterized protein</fullName>
    </submittedName>
</protein>
<accession>A0A565C246</accession>
<comment type="similarity">
    <text evidence="2">Belongs to the mitochondrial carrier (TC 2.A.29) family.</text>
</comment>
<proteinExistence type="inferred from homology"/>
<feature type="repeat" description="Solcar" evidence="8">
    <location>
        <begin position="352"/>
        <end position="436"/>
    </location>
</feature>
<keyword evidence="5" id="KW-0677">Repeat</keyword>
<keyword evidence="10" id="KW-1185">Reference proteome</keyword>
<dbReference type="AlphaFoldDB" id="A0A565C246"/>
<dbReference type="FunFam" id="1.50.40.10:FF:000080">
    <property type="entry name" value="Mitochondrial substrate carrier protein-like"/>
    <property type="match status" value="1"/>
</dbReference>
<evidence type="ECO:0000256" key="8">
    <source>
        <dbReference type="PROSITE-ProRule" id="PRU00282"/>
    </source>
</evidence>
<dbReference type="Proteomes" id="UP000489600">
    <property type="component" value="Unassembled WGS sequence"/>
</dbReference>
<dbReference type="PROSITE" id="PS50920">
    <property type="entry name" value="SOLCAR"/>
    <property type="match status" value="3"/>
</dbReference>
<dbReference type="OrthoDB" id="10253709at2759"/>
<evidence type="ECO:0000256" key="5">
    <source>
        <dbReference type="ARBA" id="ARBA00022737"/>
    </source>
</evidence>
<name>A0A565C246_9BRAS</name>
<feature type="repeat" description="Solcar" evidence="8">
    <location>
        <begin position="542"/>
        <end position="630"/>
    </location>
</feature>
<keyword evidence="6" id="KW-1133">Transmembrane helix</keyword>
<evidence type="ECO:0000313" key="10">
    <source>
        <dbReference type="Proteomes" id="UP000489600"/>
    </source>
</evidence>
<comment type="subcellular location">
    <subcellularLocation>
        <location evidence="1">Membrane</location>
        <topology evidence="1">Multi-pass membrane protein</topology>
    </subcellularLocation>
</comment>
<evidence type="ECO:0000313" key="9">
    <source>
        <dbReference type="EMBL" id="VVB07657.1"/>
    </source>
</evidence>
<comment type="caution">
    <text evidence="9">The sequence shown here is derived from an EMBL/GenBank/DDBJ whole genome shotgun (WGS) entry which is preliminary data.</text>
</comment>
<keyword evidence="3" id="KW-0813">Transport</keyword>
<dbReference type="SUPFAM" id="SSF103506">
    <property type="entry name" value="Mitochondrial carrier"/>
    <property type="match status" value="1"/>
</dbReference>
<gene>
    <name evidence="9" type="ORF">ANE_LOCUS18101</name>
</gene>
<dbReference type="GO" id="GO:0016020">
    <property type="term" value="C:membrane"/>
    <property type="evidence" value="ECO:0007669"/>
    <property type="project" value="UniProtKB-SubCell"/>
</dbReference>
<reference evidence="9" key="1">
    <citation type="submission" date="2019-07" db="EMBL/GenBank/DDBJ databases">
        <authorList>
            <person name="Dittberner H."/>
        </authorList>
    </citation>
    <scope>NUCLEOTIDE SEQUENCE [LARGE SCALE GENOMIC DNA]</scope>
</reference>
<evidence type="ECO:0000256" key="2">
    <source>
        <dbReference type="ARBA" id="ARBA00006375"/>
    </source>
</evidence>
<evidence type="ECO:0000256" key="7">
    <source>
        <dbReference type="ARBA" id="ARBA00023136"/>
    </source>
</evidence>
<dbReference type="InterPro" id="IPR018108">
    <property type="entry name" value="MCP_transmembrane"/>
</dbReference>
<keyword evidence="4 8" id="KW-0812">Transmembrane</keyword>
<dbReference type="EMBL" id="CABITT030000006">
    <property type="protein sequence ID" value="VVB07657.1"/>
    <property type="molecule type" value="Genomic_DNA"/>
</dbReference>
<organism evidence="9 10">
    <name type="scientific">Arabis nemorensis</name>
    <dbReference type="NCBI Taxonomy" id="586526"/>
    <lineage>
        <taxon>Eukaryota</taxon>
        <taxon>Viridiplantae</taxon>
        <taxon>Streptophyta</taxon>
        <taxon>Embryophyta</taxon>
        <taxon>Tracheophyta</taxon>
        <taxon>Spermatophyta</taxon>
        <taxon>Magnoliopsida</taxon>
        <taxon>eudicotyledons</taxon>
        <taxon>Gunneridae</taxon>
        <taxon>Pentapetalae</taxon>
        <taxon>rosids</taxon>
        <taxon>malvids</taxon>
        <taxon>Brassicales</taxon>
        <taxon>Brassicaceae</taxon>
        <taxon>Arabideae</taxon>
        <taxon>Arabis</taxon>
    </lineage>
</organism>
<sequence length="656" mass="72797">MASSKGPVKKGRQPSIKHSCNFAEAKRKLSKISDHEHVEYAYDCQRHNSKRGDTKLSQILSRDALVSAVDLMWDRSGFVSGNLISSLKEGNLDDLHRDEVSKFKVLADSTRLPAEQKAESQLAPTLQSRFKLLTVAEKICIFDPYNQNYYQSFFSWFTQTNGANSISGSCKENGFPFEARWEIEKSYRWMREVFPIITRYHKGGAEIENREKIEDRIPNPRSSKSECALGNANSCDSVFVTTGSEGHSTSIESRSPLLASLTVSPGDSRISRSTDVNFLFLLYKDRCANNKGVNIISSKCSTDCHSEVSSSGNNPDEDRLSKVENRQLLERDRKDQEAEVCSSSTESPTYAFAKQRHAFAGALAGISVSLCLHPLDTVKTMIQSCHLEEKSLCYTGRSIISERGISGLYRGIASNIASSAPISALYTFTYESVKGALLPLFPKEYCSLTHCIAGGSASVATSFIFTPSERIKQQMQVSSHYRNCWTALVGIIQKGGLLSLYAGWSAVLCRNIPHSIIKFYVYENMKRMILPSLGPFGQAAQPTSLQTLICGGLAGSAAAFFTTPFDVVKTRLQTQIPGLRNQHPSVYKTLQSIGKQEGLRGLYRGLIPRLVMYMSQGAIFFASYEFYKSMLSLEVAQPLKDKDSSPPVKSPKLQHM</sequence>